<evidence type="ECO:0000313" key="8">
    <source>
        <dbReference type="Proteomes" id="UP001320420"/>
    </source>
</evidence>
<evidence type="ECO:0000256" key="4">
    <source>
        <dbReference type="PROSITE-ProRule" id="PRU00175"/>
    </source>
</evidence>
<feature type="compositionally biased region" description="Low complexity" evidence="5">
    <location>
        <begin position="128"/>
        <end position="140"/>
    </location>
</feature>
<evidence type="ECO:0000259" key="6">
    <source>
        <dbReference type="PROSITE" id="PS50089"/>
    </source>
</evidence>
<gene>
    <name evidence="7" type="ORF">SLS62_008231</name>
</gene>
<protein>
    <recommendedName>
        <fullName evidence="6">RING-type domain-containing protein</fullName>
    </recommendedName>
</protein>
<dbReference type="FunFam" id="3.30.40.10:FF:000673">
    <property type="entry name" value="RING finger domain protein, putative"/>
    <property type="match status" value="1"/>
</dbReference>
<dbReference type="InterPro" id="IPR017907">
    <property type="entry name" value="Znf_RING_CS"/>
</dbReference>
<dbReference type="GO" id="GO:0008270">
    <property type="term" value="F:zinc ion binding"/>
    <property type="evidence" value="ECO:0007669"/>
    <property type="project" value="UniProtKB-KW"/>
</dbReference>
<dbReference type="PROSITE" id="PS50089">
    <property type="entry name" value="ZF_RING_2"/>
    <property type="match status" value="1"/>
</dbReference>
<dbReference type="SMART" id="SM00184">
    <property type="entry name" value="RING"/>
    <property type="match status" value="1"/>
</dbReference>
<dbReference type="GO" id="GO:0005634">
    <property type="term" value="C:nucleus"/>
    <property type="evidence" value="ECO:0007669"/>
    <property type="project" value="TreeGrafter"/>
</dbReference>
<dbReference type="PANTHER" id="PTHR13063">
    <property type="entry name" value="ENOS INTERACTING PROTEIN"/>
    <property type="match status" value="1"/>
</dbReference>
<dbReference type="AlphaFoldDB" id="A0AAN9ULW9"/>
<keyword evidence="2 4" id="KW-0863">Zinc-finger</keyword>
<dbReference type="InterPro" id="IPR013083">
    <property type="entry name" value="Znf_RING/FYVE/PHD"/>
</dbReference>
<dbReference type="PANTHER" id="PTHR13063:SF10">
    <property type="entry name" value="NITRIC OXIDE SYNTHASE-INTERACTING PROTEIN"/>
    <property type="match status" value="1"/>
</dbReference>
<dbReference type="Proteomes" id="UP001320420">
    <property type="component" value="Unassembled WGS sequence"/>
</dbReference>
<dbReference type="Gene3D" id="3.30.40.10">
    <property type="entry name" value="Zinc/RING finger domain, C3HC4 (zinc finger)"/>
    <property type="match status" value="1"/>
</dbReference>
<feature type="domain" description="RING-type" evidence="6">
    <location>
        <begin position="326"/>
        <end position="386"/>
    </location>
</feature>
<evidence type="ECO:0000313" key="7">
    <source>
        <dbReference type="EMBL" id="KAK7749262.1"/>
    </source>
</evidence>
<keyword evidence="1" id="KW-0479">Metal-binding</keyword>
<feature type="region of interest" description="Disordered" evidence="5">
    <location>
        <begin position="82"/>
        <end position="285"/>
    </location>
</feature>
<dbReference type="GO" id="GO:0061630">
    <property type="term" value="F:ubiquitin protein ligase activity"/>
    <property type="evidence" value="ECO:0007669"/>
    <property type="project" value="InterPro"/>
</dbReference>
<evidence type="ECO:0000256" key="3">
    <source>
        <dbReference type="ARBA" id="ARBA00022833"/>
    </source>
</evidence>
<evidence type="ECO:0000256" key="1">
    <source>
        <dbReference type="ARBA" id="ARBA00022723"/>
    </source>
</evidence>
<feature type="compositionally biased region" description="Low complexity" evidence="5">
    <location>
        <begin position="200"/>
        <end position="209"/>
    </location>
</feature>
<organism evidence="7 8">
    <name type="scientific">Diatrype stigma</name>
    <dbReference type="NCBI Taxonomy" id="117547"/>
    <lineage>
        <taxon>Eukaryota</taxon>
        <taxon>Fungi</taxon>
        <taxon>Dikarya</taxon>
        <taxon>Ascomycota</taxon>
        <taxon>Pezizomycotina</taxon>
        <taxon>Sordariomycetes</taxon>
        <taxon>Xylariomycetidae</taxon>
        <taxon>Xylariales</taxon>
        <taxon>Diatrypaceae</taxon>
        <taxon>Diatrype</taxon>
    </lineage>
</organism>
<feature type="compositionally biased region" description="Basic and acidic residues" evidence="5">
    <location>
        <begin position="210"/>
        <end position="228"/>
    </location>
</feature>
<accession>A0AAN9ULW9</accession>
<dbReference type="InterPro" id="IPR016818">
    <property type="entry name" value="NOSIP"/>
</dbReference>
<reference evidence="7 8" key="1">
    <citation type="submission" date="2024-02" db="EMBL/GenBank/DDBJ databases">
        <title>De novo assembly and annotation of 12 fungi associated with fruit tree decline syndrome in Ontario, Canada.</title>
        <authorList>
            <person name="Sulman M."/>
            <person name="Ellouze W."/>
            <person name="Ilyukhin E."/>
        </authorList>
    </citation>
    <scope>NUCLEOTIDE SEQUENCE [LARGE SCALE GENOMIC DNA]</scope>
    <source>
        <strain evidence="7 8">M11/M66-122</strain>
    </source>
</reference>
<dbReference type="InterPro" id="IPR027370">
    <property type="entry name" value="Znf-RING_euk"/>
</dbReference>
<feature type="compositionally biased region" description="Basic and acidic residues" evidence="5">
    <location>
        <begin position="82"/>
        <end position="113"/>
    </location>
</feature>
<comment type="caution">
    <text evidence="7">The sequence shown here is derived from an EMBL/GenBank/DDBJ whole genome shotgun (WGS) entry which is preliminary data.</text>
</comment>
<evidence type="ECO:0000256" key="5">
    <source>
        <dbReference type="SAM" id="MobiDB-lite"/>
    </source>
</evidence>
<dbReference type="Pfam" id="PF13445">
    <property type="entry name" value="zf-RING_UBOX"/>
    <property type="match status" value="1"/>
</dbReference>
<feature type="compositionally biased region" description="Polar residues" evidence="5">
    <location>
        <begin position="151"/>
        <end position="160"/>
    </location>
</feature>
<keyword evidence="8" id="KW-1185">Reference proteome</keyword>
<dbReference type="PROSITE" id="PS00518">
    <property type="entry name" value="ZF_RING_1"/>
    <property type="match status" value="1"/>
</dbReference>
<proteinExistence type="predicted"/>
<dbReference type="SUPFAM" id="SSF57850">
    <property type="entry name" value="RING/U-box"/>
    <property type="match status" value="1"/>
</dbReference>
<feature type="compositionally biased region" description="Basic and acidic residues" evidence="5">
    <location>
        <begin position="250"/>
        <end position="267"/>
    </location>
</feature>
<sequence>MSHSKRNTSRAVFTSYERDLARRSWGSASARLSRESFLPFASCGLCLSPAADPVACGARGDVFCRECALGNLLAQRREAKRAERARAADERDRRDAQARDDDEARARAVRDFEMTLQGLDDNNGGGRRSATTTRTSTSTTLAPGWGHNAARSHSNGNGRSSDIPPPPREEDDDRPYKDPADHKSENDEARRPAKRKLESLDANELARAAAEADRAKARRLLDSEKAEAASKAALPSFWTPSMAPSGAQDQNKDKKQDKKKGNGDDKAGASLPVCPASREGDPHPYSLHTLVTINFTEEVEEDSGRAGGGGGERNKQTDQGQKRRICPACRKGLSNASKAVLAKPCGHVLCRSCVDKFMRPSTDPHVSGADAHGGGGNNTIQCYVCEADLTDRPPHGKTDDGKKKKDKIRPGLVELRSEGTGFSAAGANQVKKAGVGFQC</sequence>
<feature type="region of interest" description="Disordered" evidence="5">
    <location>
        <begin position="299"/>
        <end position="323"/>
    </location>
</feature>
<name>A0AAN9ULW9_9PEZI</name>
<feature type="compositionally biased region" description="Basic and acidic residues" evidence="5">
    <location>
        <begin position="174"/>
        <end position="199"/>
    </location>
</feature>
<dbReference type="InterPro" id="IPR001841">
    <property type="entry name" value="Znf_RING"/>
</dbReference>
<keyword evidence="3" id="KW-0862">Zinc</keyword>
<evidence type="ECO:0000256" key="2">
    <source>
        <dbReference type="ARBA" id="ARBA00022771"/>
    </source>
</evidence>
<dbReference type="EMBL" id="JAKJXP020000075">
    <property type="protein sequence ID" value="KAK7749262.1"/>
    <property type="molecule type" value="Genomic_DNA"/>
</dbReference>